<organism evidence="1 2">
    <name type="scientific">Araneus ventricosus</name>
    <name type="common">Orbweaver spider</name>
    <name type="synonym">Epeira ventricosa</name>
    <dbReference type="NCBI Taxonomy" id="182803"/>
    <lineage>
        <taxon>Eukaryota</taxon>
        <taxon>Metazoa</taxon>
        <taxon>Ecdysozoa</taxon>
        <taxon>Arthropoda</taxon>
        <taxon>Chelicerata</taxon>
        <taxon>Arachnida</taxon>
        <taxon>Araneae</taxon>
        <taxon>Araneomorphae</taxon>
        <taxon>Entelegynae</taxon>
        <taxon>Araneoidea</taxon>
        <taxon>Araneidae</taxon>
        <taxon>Araneus</taxon>
    </lineage>
</organism>
<dbReference type="Proteomes" id="UP000499080">
    <property type="component" value="Unassembled WGS sequence"/>
</dbReference>
<dbReference type="OrthoDB" id="6472660at2759"/>
<evidence type="ECO:0000313" key="2">
    <source>
        <dbReference type="Proteomes" id="UP000499080"/>
    </source>
</evidence>
<sequence>MLSAKVVSLEATHTKWDELVNDKVSKLFLPSQIQNELAILSCRVCLLLAKFNALHDKLTELCQGCQCLKGILQSCPFWLSHKLYSDEKIVEKLIQDTRLSVPFRFILGCEFLSHEDAFFLWENLPVFFRINIFKADLPDYMELIIRTLEFREILKNM</sequence>
<name>A0A4Y2IGN6_ARAVE</name>
<accession>A0A4Y2IGN6</accession>
<dbReference type="AlphaFoldDB" id="A0A4Y2IGN6"/>
<gene>
    <name evidence="1" type="ORF">AVEN_228291_1</name>
</gene>
<protein>
    <submittedName>
        <fullName evidence="1">Uncharacterized protein</fullName>
    </submittedName>
</protein>
<reference evidence="1 2" key="1">
    <citation type="journal article" date="2019" name="Sci. Rep.">
        <title>Orb-weaving spider Araneus ventricosus genome elucidates the spidroin gene catalogue.</title>
        <authorList>
            <person name="Kono N."/>
            <person name="Nakamura H."/>
            <person name="Ohtoshi R."/>
            <person name="Moran D.A.P."/>
            <person name="Shinohara A."/>
            <person name="Yoshida Y."/>
            <person name="Fujiwara M."/>
            <person name="Mori M."/>
            <person name="Tomita M."/>
            <person name="Arakawa K."/>
        </authorList>
    </citation>
    <scope>NUCLEOTIDE SEQUENCE [LARGE SCALE GENOMIC DNA]</scope>
</reference>
<comment type="caution">
    <text evidence="1">The sequence shown here is derived from an EMBL/GenBank/DDBJ whole genome shotgun (WGS) entry which is preliminary data.</text>
</comment>
<proteinExistence type="predicted"/>
<keyword evidence="2" id="KW-1185">Reference proteome</keyword>
<evidence type="ECO:0000313" key="1">
    <source>
        <dbReference type="EMBL" id="GBM76825.1"/>
    </source>
</evidence>
<dbReference type="EMBL" id="BGPR01002649">
    <property type="protein sequence ID" value="GBM76825.1"/>
    <property type="molecule type" value="Genomic_DNA"/>
</dbReference>